<protein>
    <submittedName>
        <fullName evidence="2">Uncharacterized protein</fullName>
    </submittedName>
</protein>
<dbReference type="Proteomes" id="UP000235672">
    <property type="component" value="Unassembled WGS sequence"/>
</dbReference>
<accession>A0A2J6Q8Z4</accession>
<sequence length="335" mass="37307">MRRIASLPFLACLWAAAPVVALLRLASIENQQPLLSTNSPQSSNFSVGFNLASSYGAAAVIIDNADGEKEILTWVVYGDPAFRKVMARLSLDSSRHLAPPYEGMDDYFADVPRVMTRRLLKKAGLPASYDVGVFATVIKKLRFQIESDLKITVSDAALAIPHLEALYQDDETSSAYGGYGFGWYEHWQNDTQCDIEHVKLPFRTVLGVHYSKTALTSTLALIQRPVESWEGFGRRVENFTLGSNAKAGYRREADYWRDVKGALLQKMMETPAIKKPEMIILTGDMVFDADFRDVLEEAMRDYLGWVPPIFSEDAVVVAAKGVAELRGRGKAPWSK</sequence>
<dbReference type="EMBL" id="KZ613476">
    <property type="protein sequence ID" value="PMD22749.1"/>
    <property type="molecule type" value="Genomic_DNA"/>
</dbReference>
<keyword evidence="1" id="KW-0732">Signal</keyword>
<keyword evidence="3" id="KW-1185">Reference proteome</keyword>
<name>A0A2J6Q8Z4_9HELO</name>
<proteinExistence type="predicted"/>
<feature type="signal peptide" evidence="1">
    <location>
        <begin position="1"/>
        <end position="21"/>
    </location>
</feature>
<feature type="chain" id="PRO_5014453543" evidence="1">
    <location>
        <begin position="22"/>
        <end position="335"/>
    </location>
</feature>
<organism evidence="2 3">
    <name type="scientific">Hyaloscypha hepaticicola</name>
    <dbReference type="NCBI Taxonomy" id="2082293"/>
    <lineage>
        <taxon>Eukaryota</taxon>
        <taxon>Fungi</taxon>
        <taxon>Dikarya</taxon>
        <taxon>Ascomycota</taxon>
        <taxon>Pezizomycotina</taxon>
        <taxon>Leotiomycetes</taxon>
        <taxon>Helotiales</taxon>
        <taxon>Hyaloscyphaceae</taxon>
        <taxon>Hyaloscypha</taxon>
    </lineage>
</organism>
<evidence type="ECO:0000313" key="3">
    <source>
        <dbReference type="Proteomes" id="UP000235672"/>
    </source>
</evidence>
<evidence type="ECO:0000256" key="1">
    <source>
        <dbReference type="SAM" id="SignalP"/>
    </source>
</evidence>
<evidence type="ECO:0000313" key="2">
    <source>
        <dbReference type="EMBL" id="PMD22749.1"/>
    </source>
</evidence>
<dbReference type="OrthoDB" id="3643156at2759"/>
<gene>
    <name evidence="2" type="ORF">NA56DRAFT_747367</name>
</gene>
<reference evidence="2 3" key="1">
    <citation type="submission" date="2016-05" db="EMBL/GenBank/DDBJ databases">
        <title>A degradative enzymes factory behind the ericoid mycorrhizal symbiosis.</title>
        <authorList>
            <consortium name="DOE Joint Genome Institute"/>
            <person name="Martino E."/>
            <person name="Morin E."/>
            <person name="Grelet G."/>
            <person name="Kuo A."/>
            <person name="Kohler A."/>
            <person name="Daghino S."/>
            <person name="Barry K."/>
            <person name="Choi C."/>
            <person name="Cichocki N."/>
            <person name="Clum A."/>
            <person name="Copeland A."/>
            <person name="Hainaut M."/>
            <person name="Haridas S."/>
            <person name="Labutti K."/>
            <person name="Lindquist E."/>
            <person name="Lipzen A."/>
            <person name="Khouja H.-R."/>
            <person name="Murat C."/>
            <person name="Ohm R."/>
            <person name="Olson A."/>
            <person name="Spatafora J."/>
            <person name="Veneault-Fourrey C."/>
            <person name="Henrissat B."/>
            <person name="Grigoriev I."/>
            <person name="Martin F."/>
            <person name="Perotto S."/>
        </authorList>
    </citation>
    <scope>NUCLEOTIDE SEQUENCE [LARGE SCALE GENOMIC DNA]</scope>
    <source>
        <strain evidence="2 3">UAMH 7357</strain>
    </source>
</reference>
<dbReference type="AlphaFoldDB" id="A0A2J6Q8Z4"/>